<evidence type="ECO:0000256" key="8">
    <source>
        <dbReference type="ARBA" id="ARBA00022737"/>
    </source>
</evidence>
<evidence type="ECO:0000256" key="1">
    <source>
        <dbReference type="ARBA" id="ARBA00004141"/>
    </source>
</evidence>
<feature type="chain" id="PRO_5046725639" description="dolichyl-phosphate-mannose--protein mannosyltransferase" evidence="15">
    <location>
        <begin position="22"/>
        <end position="825"/>
    </location>
</feature>
<dbReference type="InterPro" id="IPR013618">
    <property type="entry name" value="TMTC_DUF1736"/>
</dbReference>
<feature type="repeat" description="TPR" evidence="13">
    <location>
        <begin position="699"/>
        <end position="732"/>
    </location>
</feature>
<keyword evidence="11 14" id="KW-1133">Transmembrane helix</keyword>
<keyword evidence="10" id="KW-0256">Endoplasmic reticulum</keyword>
<dbReference type="SUPFAM" id="SSF48452">
    <property type="entry name" value="TPR-like"/>
    <property type="match status" value="2"/>
</dbReference>
<dbReference type="PROSITE" id="PS50293">
    <property type="entry name" value="TPR_REGION"/>
    <property type="match status" value="2"/>
</dbReference>
<evidence type="ECO:0000256" key="14">
    <source>
        <dbReference type="SAM" id="Phobius"/>
    </source>
</evidence>
<evidence type="ECO:0000256" key="2">
    <source>
        <dbReference type="ARBA" id="ARBA00004240"/>
    </source>
</evidence>
<comment type="pathway">
    <text evidence="3">Protein modification; protein glycosylation.</text>
</comment>
<dbReference type="RefSeq" id="XP_002740083.1">
    <property type="nucleotide sequence ID" value="XM_002740037.1"/>
</dbReference>
<evidence type="ECO:0000256" key="15">
    <source>
        <dbReference type="SAM" id="SignalP"/>
    </source>
</evidence>
<dbReference type="Pfam" id="PF13424">
    <property type="entry name" value="TPR_12"/>
    <property type="match status" value="1"/>
</dbReference>
<dbReference type="Gene3D" id="1.25.40.10">
    <property type="entry name" value="Tetratricopeptide repeat domain"/>
    <property type="match status" value="3"/>
</dbReference>
<evidence type="ECO:0000256" key="12">
    <source>
        <dbReference type="ARBA" id="ARBA00023136"/>
    </source>
</evidence>
<feature type="signal peptide" evidence="15">
    <location>
        <begin position="1"/>
        <end position="21"/>
    </location>
</feature>
<keyword evidence="15" id="KW-0732">Signal</keyword>
<keyword evidence="6" id="KW-0808">Transferase</keyword>
<feature type="domain" description="DUF1736" evidence="16">
    <location>
        <begin position="262"/>
        <end position="334"/>
    </location>
</feature>
<evidence type="ECO:0000256" key="9">
    <source>
        <dbReference type="ARBA" id="ARBA00022803"/>
    </source>
</evidence>
<evidence type="ECO:0000259" key="16">
    <source>
        <dbReference type="Pfam" id="PF08409"/>
    </source>
</evidence>
<accession>A0ABM0GYC1</accession>
<dbReference type="Pfam" id="PF08409">
    <property type="entry name" value="TMTC_DUF1736"/>
    <property type="match status" value="1"/>
</dbReference>
<dbReference type="InterPro" id="IPR011990">
    <property type="entry name" value="TPR-like_helical_dom_sf"/>
</dbReference>
<dbReference type="EC" id="2.4.1.109" evidence="5"/>
<name>A0ABM0GYC1_SACKO</name>
<organism evidence="17 18">
    <name type="scientific">Saccoglossus kowalevskii</name>
    <name type="common">Acorn worm</name>
    <dbReference type="NCBI Taxonomy" id="10224"/>
    <lineage>
        <taxon>Eukaryota</taxon>
        <taxon>Metazoa</taxon>
        <taxon>Hemichordata</taxon>
        <taxon>Enteropneusta</taxon>
        <taxon>Harrimaniidae</taxon>
        <taxon>Saccoglossus</taxon>
    </lineage>
</organism>
<dbReference type="Proteomes" id="UP000694865">
    <property type="component" value="Unplaced"/>
</dbReference>
<feature type="transmembrane region" description="Helical" evidence="14">
    <location>
        <begin position="380"/>
        <end position="406"/>
    </location>
</feature>
<keyword evidence="17" id="KW-1185">Reference proteome</keyword>
<feature type="repeat" description="TPR" evidence="13">
    <location>
        <begin position="665"/>
        <end position="698"/>
    </location>
</feature>
<feature type="repeat" description="TPR" evidence="13">
    <location>
        <begin position="594"/>
        <end position="627"/>
    </location>
</feature>
<dbReference type="Pfam" id="PF13432">
    <property type="entry name" value="TPR_16"/>
    <property type="match status" value="1"/>
</dbReference>
<evidence type="ECO:0000256" key="6">
    <source>
        <dbReference type="ARBA" id="ARBA00022679"/>
    </source>
</evidence>
<feature type="repeat" description="TPR" evidence="13">
    <location>
        <begin position="631"/>
        <end position="664"/>
    </location>
</feature>
<evidence type="ECO:0000313" key="18">
    <source>
        <dbReference type="RefSeq" id="XP_002740083.1"/>
    </source>
</evidence>
<keyword evidence="12 14" id="KW-0472">Membrane</keyword>
<dbReference type="Pfam" id="PF13414">
    <property type="entry name" value="TPR_11"/>
    <property type="match status" value="1"/>
</dbReference>
<dbReference type="PANTHER" id="PTHR44216:SF3">
    <property type="entry name" value="PROTEIN O-MANNOSYL-TRANSFERASE TMTC2"/>
    <property type="match status" value="1"/>
</dbReference>
<evidence type="ECO:0000256" key="4">
    <source>
        <dbReference type="ARBA" id="ARBA00007882"/>
    </source>
</evidence>
<keyword evidence="8" id="KW-0677">Repeat</keyword>
<proteinExistence type="inferred from homology"/>
<feature type="transmembrane region" description="Helical" evidence="14">
    <location>
        <begin position="85"/>
        <end position="105"/>
    </location>
</feature>
<sequence>MFLPLACAFVGSAVYLNTLSADFAYDDSRAIQKNQDLLPETPWQNIFMDDFWGTPLTHSGSHKSYRPLCVLSFRLNYLQGELNPFWFHLTNVIMHGVVVALFTSLSQFLLKSKKQGFLCGLMFATHPIHTEAVAGIVGRAEIGAAMFFLLSFLMYIKYCQSRDAAWLQVHDPISRRHFTATAWRNLVLSLVCAACSMLWKEQGITVLAVNVVYDILVWNKIPPLNIFQVFYKVKHRSLFLGLLCSALWGIVVLTTRVSIMGSSPPEFAPADNPASNHSSVLTRSLTFNFLPAFNLWLLLNPYLLSFDWSMEAIPLIENVQDFRNLATVLMFISLVVFTWYCLRQMHRNADFQKLTKHSNGSVDLAHYDYRYKTCEQFKSVHVAIVALSILVLPFIPATNIFFYVGFVVAERILYIPSMGYTLLVSLGICVIHNNIKKSHHKYLHVSISVLLVLFSVRTVLRNQDWQTEESLYRSGIKINPPKAWGNLANILKSQGNIEEAETAYRKALEYRSNMADVHYNLGVLLQEIDRFEEAIVCYHNAIRYRPRLAMAHLNLGLTLVAVGRDDDAERVYLHAATLDDTGLKDPKTHNNAVISALYNLGRLKHDQKKYEEAVEAFKESIRRRPDYYPPQSLYNMLGDSLSKLGQYKEAESWFLKSLSVKSDHVPAYLTYAHLLDITGRHTEATDMLNKALDLEPENAGVYQHYGQHFAEIAKFKEAADMYRKAIKLRPDDFEIMFNGANAHRQAGLNADAEMYYWKAVMLSPEEPNAYMNLGAMLHVNGKLLEAELQYTRALKLKPDDQMTKDNLRKVRTMINRSKQKNNSGN</sequence>
<feature type="transmembrane region" description="Helical" evidence="14">
    <location>
        <begin position="412"/>
        <end position="430"/>
    </location>
</feature>
<dbReference type="SMART" id="SM00028">
    <property type="entry name" value="TPR"/>
    <property type="match status" value="9"/>
</dbReference>
<dbReference type="Pfam" id="PF13181">
    <property type="entry name" value="TPR_8"/>
    <property type="match status" value="3"/>
</dbReference>
<reference evidence="18" key="1">
    <citation type="submission" date="2025-08" db="UniProtKB">
        <authorList>
            <consortium name="RefSeq"/>
        </authorList>
    </citation>
    <scope>IDENTIFICATION</scope>
    <source>
        <tissue evidence="18">Testes</tissue>
    </source>
</reference>
<feature type="transmembrane region" description="Helical" evidence="14">
    <location>
        <begin position="324"/>
        <end position="342"/>
    </location>
</feature>
<feature type="repeat" description="TPR" evidence="13">
    <location>
        <begin position="767"/>
        <end position="800"/>
    </location>
</feature>
<evidence type="ECO:0000256" key="10">
    <source>
        <dbReference type="ARBA" id="ARBA00022824"/>
    </source>
</evidence>
<evidence type="ECO:0000256" key="3">
    <source>
        <dbReference type="ARBA" id="ARBA00004922"/>
    </source>
</evidence>
<evidence type="ECO:0000256" key="7">
    <source>
        <dbReference type="ARBA" id="ARBA00022692"/>
    </source>
</evidence>
<comment type="similarity">
    <text evidence="4">Belongs to the TMTC family.</text>
</comment>
<dbReference type="GeneID" id="100369392"/>
<feature type="repeat" description="TPR" evidence="13">
    <location>
        <begin position="481"/>
        <end position="514"/>
    </location>
</feature>
<protein>
    <recommendedName>
        <fullName evidence="5">dolichyl-phosphate-mannose--protein mannosyltransferase</fullName>
        <ecNumber evidence="5">2.4.1.109</ecNumber>
    </recommendedName>
</protein>
<comment type="subcellular location">
    <subcellularLocation>
        <location evidence="2">Endoplasmic reticulum</location>
    </subcellularLocation>
    <subcellularLocation>
        <location evidence="1">Membrane</location>
        <topology evidence="1">Multi-pass membrane protein</topology>
    </subcellularLocation>
</comment>
<feature type="transmembrane region" description="Helical" evidence="14">
    <location>
        <begin position="442"/>
        <end position="460"/>
    </location>
</feature>
<keyword evidence="9 13" id="KW-0802">TPR repeat</keyword>
<dbReference type="PANTHER" id="PTHR44216">
    <property type="entry name" value="PROTEIN O-MANNOSYL-TRANSFERASE TMTC2"/>
    <property type="match status" value="1"/>
</dbReference>
<dbReference type="InterPro" id="IPR019734">
    <property type="entry name" value="TPR_rpt"/>
</dbReference>
<dbReference type="PROSITE" id="PS50005">
    <property type="entry name" value="TPR"/>
    <property type="match status" value="7"/>
</dbReference>
<keyword evidence="7 14" id="KW-0812">Transmembrane</keyword>
<evidence type="ECO:0000256" key="5">
    <source>
        <dbReference type="ARBA" id="ARBA00012839"/>
    </source>
</evidence>
<feature type="repeat" description="TPR" evidence="13">
    <location>
        <begin position="515"/>
        <end position="548"/>
    </location>
</feature>
<evidence type="ECO:0000256" key="11">
    <source>
        <dbReference type="ARBA" id="ARBA00022989"/>
    </source>
</evidence>
<dbReference type="InterPro" id="IPR052384">
    <property type="entry name" value="TMTC_O-mannosyltransferase"/>
</dbReference>
<gene>
    <name evidence="18" type="primary">LOC100369392</name>
</gene>
<evidence type="ECO:0000256" key="13">
    <source>
        <dbReference type="PROSITE-ProRule" id="PRU00339"/>
    </source>
</evidence>
<evidence type="ECO:0000313" key="17">
    <source>
        <dbReference type="Proteomes" id="UP000694865"/>
    </source>
</evidence>
<feature type="transmembrane region" description="Helical" evidence="14">
    <location>
        <begin position="238"/>
        <end position="259"/>
    </location>
</feature>
<feature type="transmembrane region" description="Helical" evidence="14">
    <location>
        <begin position="142"/>
        <end position="160"/>
    </location>
</feature>